<feature type="non-terminal residue" evidence="1">
    <location>
        <position position="1"/>
    </location>
</feature>
<organism evidence="1">
    <name type="scientific">uncultured Truepera sp</name>
    <dbReference type="NCBI Taxonomy" id="543023"/>
    <lineage>
        <taxon>Bacteria</taxon>
        <taxon>Thermotogati</taxon>
        <taxon>Deinococcota</taxon>
        <taxon>Deinococci</taxon>
        <taxon>Trueperales</taxon>
        <taxon>Trueperaceae</taxon>
        <taxon>Truepera</taxon>
        <taxon>environmental samples</taxon>
    </lineage>
</organism>
<dbReference type="AlphaFoldDB" id="A0A6J4V1M2"/>
<dbReference type="EMBL" id="CADCWP010000050">
    <property type="protein sequence ID" value="CAA9562326.1"/>
    <property type="molecule type" value="Genomic_DNA"/>
</dbReference>
<proteinExistence type="predicted"/>
<protein>
    <submittedName>
        <fullName evidence="1">Uncharacterized protein</fullName>
    </submittedName>
</protein>
<evidence type="ECO:0000313" key="1">
    <source>
        <dbReference type="EMBL" id="CAA9562326.1"/>
    </source>
</evidence>
<reference evidence="1" key="1">
    <citation type="submission" date="2020-02" db="EMBL/GenBank/DDBJ databases">
        <authorList>
            <person name="Meier V. D."/>
        </authorList>
    </citation>
    <scope>NUCLEOTIDE SEQUENCE</scope>
    <source>
        <strain evidence="1">AVDCRST_MAG86</strain>
    </source>
</reference>
<name>A0A6J4V1M2_9DEIN</name>
<sequence>WPRAHGAWTTNATRFPRIRCRWAVAKNTLWSQAVVTPPVSD</sequence>
<accession>A0A6J4V1M2</accession>
<gene>
    <name evidence="1" type="ORF">AVDCRST_MAG86-742</name>
</gene>
<feature type="non-terminal residue" evidence="1">
    <location>
        <position position="41"/>
    </location>
</feature>